<dbReference type="CDD" id="cd00190">
    <property type="entry name" value="Tryp_SPc"/>
    <property type="match status" value="2"/>
</dbReference>
<dbReference type="EC" id="3.4.21.1" evidence="7"/>
<evidence type="ECO:0000256" key="9">
    <source>
        <dbReference type="SAM" id="SignalP"/>
    </source>
</evidence>
<keyword evidence="4 8" id="KW-0378">Hydrolase</keyword>
<reference evidence="11 12" key="1">
    <citation type="submission" date="2015-09" db="EMBL/GenBank/DDBJ databases">
        <title>Trachymyrmex zeteki WGS genome.</title>
        <authorList>
            <person name="Nygaard S."/>
            <person name="Hu H."/>
            <person name="Boomsma J."/>
            <person name="Zhang G."/>
        </authorList>
    </citation>
    <scope>NUCLEOTIDE SEQUENCE [LARGE SCALE GENOMIC DNA]</scope>
    <source>
        <strain evidence="11">Tzet28-1</strain>
        <tissue evidence="11">Whole body</tissue>
    </source>
</reference>
<dbReference type="GO" id="GO:0016485">
    <property type="term" value="P:protein processing"/>
    <property type="evidence" value="ECO:0007669"/>
    <property type="project" value="UniProtKB-ARBA"/>
</dbReference>
<keyword evidence="6" id="KW-1015">Disulfide bond</keyword>
<evidence type="ECO:0000256" key="1">
    <source>
        <dbReference type="ARBA" id="ARBA00004239"/>
    </source>
</evidence>
<feature type="signal peptide" evidence="9">
    <location>
        <begin position="1"/>
        <end position="26"/>
    </location>
</feature>
<comment type="subcellular location">
    <subcellularLocation>
        <location evidence="1">Secreted</location>
        <location evidence="1">Extracellular space</location>
    </subcellularLocation>
</comment>
<keyword evidence="11" id="KW-0812">Transmembrane</keyword>
<dbReference type="PANTHER" id="PTHR24252">
    <property type="entry name" value="ACROSIN-RELATED"/>
    <property type="match status" value="1"/>
</dbReference>
<keyword evidence="12" id="KW-1185">Reference proteome</keyword>
<keyword evidence="11" id="KW-0472">Membrane</keyword>
<dbReference type="Proteomes" id="UP000075809">
    <property type="component" value="Unassembled WGS sequence"/>
</dbReference>
<dbReference type="PROSITE" id="PS00134">
    <property type="entry name" value="TRYPSIN_HIS"/>
    <property type="match status" value="1"/>
</dbReference>
<dbReference type="STRING" id="64791.A0A151WYC0"/>
<dbReference type="SUPFAM" id="SSF50494">
    <property type="entry name" value="Trypsin-like serine proteases"/>
    <property type="match status" value="2"/>
</dbReference>
<feature type="chain" id="PRO_5007591519" description="chymotrypsin" evidence="9">
    <location>
        <begin position="27"/>
        <end position="501"/>
    </location>
</feature>
<proteinExistence type="predicted"/>
<evidence type="ECO:0000256" key="6">
    <source>
        <dbReference type="ARBA" id="ARBA00023157"/>
    </source>
</evidence>
<gene>
    <name evidence="11" type="ORF">ALC60_07962</name>
</gene>
<evidence type="ECO:0000256" key="7">
    <source>
        <dbReference type="ARBA" id="ARBA00044036"/>
    </source>
</evidence>
<dbReference type="InterPro" id="IPR001254">
    <property type="entry name" value="Trypsin_dom"/>
</dbReference>
<dbReference type="FunFam" id="2.40.10.10:FF:000036">
    <property type="entry name" value="Trypsin beta"/>
    <property type="match status" value="1"/>
</dbReference>
<evidence type="ECO:0000256" key="4">
    <source>
        <dbReference type="ARBA" id="ARBA00022801"/>
    </source>
</evidence>
<dbReference type="SMART" id="SM00020">
    <property type="entry name" value="Tryp_SPc"/>
    <property type="match status" value="2"/>
</dbReference>
<dbReference type="GO" id="GO:0005576">
    <property type="term" value="C:extracellular region"/>
    <property type="evidence" value="ECO:0007669"/>
    <property type="project" value="UniProtKB-SubCell"/>
</dbReference>
<dbReference type="AlphaFoldDB" id="A0A151WYC0"/>
<organism evidence="11 12">
    <name type="scientific">Mycetomoellerius zeteki</name>
    <dbReference type="NCBI Taxonomy" id="64791"/>
    <lineage>
        <taxon>Eukaryota</taxon>
        <taxon>Metazoa</taxon>
        <taxon>Ecdysozoa</taxon>
        <taxon>Arthropoda</taxon>
        <taxon>Hexapoda</taxon>
        <taxon>Insecta</taxon>
        <taxon>Pterygota</taxon>
        <taxon>Neoptera</taxon>
        <taxon>Endopterygota</taxon>
        <taxon>Hymenoptera</taxon>
        <taxon>Apocrita</taxon>
        <taxon>Aculeata</taxon>
        <taxon>Formicoidea</taxon>
        <taxon>Formicidae</taxon>
        <taxon>Myrmicinae</taxon>
        <taxon>Mycetomoellerius</taxon>
    </lineage>
</organism>
<evidence type="ECO:0000256" key="5">
    <source>
        <dbReference type="ARBA" id="ARBA00022825"/>
    </source>
</evidence>
<keyword evidence="2" id="KW-0964">Secreted</keyword>
<evidence type="ECO:0000313" key="11">
    <source>
        <dbReference type="EMBL" id="KYQ52884.1"/>
    </source>
</evidence>
<dbReference type="InterPro" id="IPR033116">
    <property type="entry name" value="TRYPSIN_SER"/>
</dbReference>
<protein>
    <recommendedName>
        <fullName evidence="7">chymotrypsin</fullName>
        <ecNumber evidence="7">3.4.21.1</ecNumber>
    </recommendedName>
</protein>
<dbReference type="GO" id="GO:0004252">
    <property type="term" value="F:serine-type endopeptidase activity"/>
    <property type="evidence" value="ECO:0007669"/>
    <property type="project" value="UniProtKB-EC"/>
</dbReference>
<dbReference type="InterPro" id="IPR009003">
    <property type="entry name" value="Peptidase_S1_PA"/>
</dbReference>
<keyword evidence="5 8" id="KW-0720">Serine protease</keyword>
<dbReference type="EMBL" id="KQ982650">
    <property type="protein sequence ID" value="KYQ52884.1"/>
    <property type="molecule type" value="Genomic_DNA"/>
</dbReference>
<evidence type="ECO:0000313" key="12">
    <source>
        <dbReference type="Proteomes" id="UP000075809"/>
    </source>
</evidence>
<dbReference type="FunFam" id="2.40.10.10:FF:000047">
    <property type="entry name" value="Trypsin eta"/>
    <property type="match status" value="1"/>
</dbReference>
<dbReference type="InterPro" id="IPR001314">
    <property type="entry name" value="Peptidase_S1A"/>
</dbReference>
<dbReference type="PROSITE" id="PS50240">
    <property type="entry name" value="TRYPSIN_DOM"/>
    <property type="match status" value="2"/>
</dbReference>
<keyword evidence="9" id="KW-0732">Signal</keyword>
<dbReference type="Pfam" id="PF00089">
    <property type="entry name" value="Trypsin"/>
    <property type="match status" value="2"/>
</dbReference>
<dbReference type="Gene3D" id="2.40.10.10">
    <property type="entry name" value="Trypsin-like serine proteases"/>
    <property type="match status" value="2"/>
</dbReference>
<name>A0A151WYC0_9HYME</name>
<feature type="domain" description="Peptidase S1" evidence="10">
    <location>
        <begin position="262"/>
        <end position="499"/>
    </location>
</feature>
<feature type="domain" description="Peptidase S1" evidence="10">
    <location>
        <begin position="23"/>
        <end position="242"/>
    </location>
</feature>
<dbReference type="PANTHER" id="PTHR24252:SF7">
    <property type="entry name" value="HYALIN"/>
    <property type="match status" value="1"/>
</dbReference>
<dbReference type="PRINTS" id="PR00722">
    <property type="entry name" value="CHYMOTRYPSIN"/>
</dbReference>
<sequence length="501" mass="55083">MFKVFLNIFIACLAVPFGLKPRITDGENATPEEFPYQVSLQWGLPPLFRFRHICGGSIVHESFILTAGHCIMEYGKLKVIVGKHYLYEDEETQQEVDVAKIYVHKNYSGGVAPYDIALLKLKTPLTFNKWVSAVKLPEHDEVQVGSAVLSGWGSVSKTWIPRHPNVLQKVTVPLLDSKSCQDEFSKNRRAKQLYDSQICTAAVDEVSACSGDSGGPLVQFENNVPTLVGITSWGIYPCERPRVGLQMPPILPRFAGPISPQVVGGEEAPAGDYPFIVSLQMFGSHFCAGSILNKNWVITAGHCADAVPSLKYLEVKAGKHNIRENESTEQIVQVAQAYTHENYGGGVGPYDIALLKLASPLKLTKEIQAIELPLPESEPTGEAWLCGWGSTSTDRYPIMPDKLQHVKMEYLDRITCHESVERLTGSSPVHETNICTGPLYDQISACSGDSGGPLISRNEQKSLLTGIVSWGIIPCGTKGAPSVYTRVSSFIEWIKQKTSNY</sequence>
<dbReference type="InterPro" id="IPR018114">
    <property type="entry name" value="TRYPSIN_HIS"/>
</dbReference>
<dbReference type="PROSITE" id="PS00135">
    <property type="entry name" value="TRYPSIN_SER"/>
    <property type="match status" value="1"/>
</dbReference>
<dbReference type="FunFam" id="2.40.10.10:FF:000004">
    <property type="entry name" value="Tryptase gamma 1"/>
    <property type="match status" value="1"/>
</dbReference>
<accession>A0A151WYC0</accession>
<evidence type="ECO:0000256" key="8">
    <source>
        <dbReference type="RuleBase" id="RU363034"/>
    </source>
</evidence>
<evidence type="ECO:0000256" key="2">
    <source>
        <dbReference type="ARBA" id="ARBA00022525"/>
    </source>
</evidence>
<keyword evidence="3 8" id="KW-0645">Protease</keyword>
<evidence type="ECO:0000256" key="3">
    <source>
        <dbReference type="ARBA" id="ARBA00022670"/>
    </source>
</evidence>
<dbReference type="InterPro" id="IPR043504">
    <property type="entry name" value="Peptidase_S1_PA_chymotrypsin"/>
</dbReference>
<evidence type="ECO:0000259" key="10">
    <source>
        <dbReference type="PROSITE" id="PS50240"/>
    </source>
</evidence>